<evidence type="ECO:0000313" key="1">
    <source>
        <dbReference type="EMBL" id="MCI19797.1"/>
    </source>
</evidence>
<proteinExistence type="predicted"/>
<evidence type="ECO:0000313" key="2">
    <source>
        <dbReference type="Proteomes" id="UP000265520"/>
    </source>
</evidence>
<organism evidence="1 2">
    <name type="scientific">Trifolium medium</name>
    <dbReference type="NCBI Taxonomy" id="97028"/>
    <lineage>
        <taxon>Eukaryota</taxon>
        <taxon>Viridiplantae</taxon>
        <taxon>Streptophyta</taxon>
        <taxon>Embryophyta</taxon>
        <taxon>Tracheophyta</taxon>
        <taxon>Spermatophyta</taxon>
        <taxon>Magnoliopsida</taxon>
        <taxon>eudicotyledons</taxon>
        <taxon>Gunneridae</taxon>
        <taxon>Pentapetalae</taxon>
        <taxon>rosids</taxon>
        <taxon>fabids</taxon>
        <taxon>Fabales</taxon>
        <taxon>Fabaceae</taxon>
        <taxon>Papilionoideae</taxon>
        <taxon>50 kb inversion clade</taxon>
        <taxon>NPAAA clade</taxon>
        <taxon>Hologalegina</taxon>
        <taxon>IRL clade</taxon>
        <taxon>Trifolieae</taxon>
        <taxon>Trifolium</taxon>
    </lineage>
</organism>
<protein>
    <submittedName>
        <fullName evidence="1">Uncharacterized protein</fullName>
    </submittedName>
</protein>
<dbReference type="EMBL" id="LXQA010116606">
    <property type="protein sequence ID" value="MCI19797.1"/>
    <property type="molecule type" value="Genomic_DNA"/>
</dbReference>
<dbReference type="AlphaFoldDB" id="A0A392Q7D2"/>
<sequence length="24" mass="2615">MPGPSMSLLLPGVSVRNYRIRAIS</sequence>
<reference evidence="1 2" key="1">
    <citation type="journal article" date="2018" name="Front. Plant Sci.">
        <title>Red Clover (Trifolium pratense) and Zigzag Clover (T. medium) - A Picture of Genomic Similarities and Differences.</title>
        <authorList>
            <person name="Dluhosova J."/>
            <person name="Istvanek J."/>
            <person name="Nedelnik J."/>
            <person name="Repkova J."/>
        </authorList>
    </citation>
    <scope>NUCLEOTIDE SEQUENCE [LARGE SCALE GENOMIC DNA]</scope>
    <source>
        <strain evidence="2">cv. 10/8</strain>
        <tissue evidence="1">Leaf</tissue>
    </source>
</reference>
<comment type="caution">
    <text evidence="1">The sequence shown here is derived from an EMBL/GenBank/DDBJ whole genome shotgun (WGS) entry which is preliminary data.</text>
</comment>
<dbReference type="Proteomes" id="UP000265520">
    <property type="component" value="Unassembled WGS sequence"/>
</dbReference>
<keyword evidence="2" id="KW-1185">Reference proteome</keyword>
<accession>A0A392Q7D2</accession>
<feature type="non-terminal residue" evidence="1">
    <location>
        <position position="24"/>
    </location>
</feature>
<name>A0A392Q7D2_9FABA</name>